<organism evidence="2 3">
    <name type="scientific">Aliishimia ponticola</name>
    <dbReference type="NCBI Taxonomy" id="2499833"/>
    <lineage>
        <taxon>Bacteria</taxon>
        <taxon>Pseudomonadati</taxon>
        <taxon>Pseudomonadota</taxon>
        <taxon>Alphaproteobacteria</taxon>
        <taxon>Rhodobacterales</taxon>
        <taxon>Paracoccaceae</taxon>
        <taxon>Aliishimia</taxon>
    </lineage>
</organism>
<evidence type="ECO:0000313" key="2">
    <source>
        <dbReference type="EMBL" id="THH38363.1"/>
    </source>
</evidence>
<proteinExistence type="predicted"/>
<dbReference type="EMBL" id="SRKY01000001">
    <property type="protein sequence ID" value="THH38363.1"/>
    <property type="molecule type" value="Genomic_DNA"/>
</dbReference>
<dbReference type="Pfam" id="PF00994">
    <property type="entry name" value="MoCF_biosynth"/>
    <property type="match status" value="1"/>
</dbReference>
<dbReference type="SUPFAM" id="SSF53218">
    <property type="entry name" value="Molybdenum cofactor biosynthesis proteins"/>
    <property type="match status" value="1"/>
</dbReference>
<keyword evidence="3" id="KW-1185">Reference proteome</keyword>
<dbReference type="OrthoDB" id="9779263at2"/>
<reference evidence="2 3" key="1">
    <citation type="submission" date="2019-04" db="EMBL/GenBank/DDBJ databases">
        <title>Shimia ponticola sp. nov., isolated from seawater.</title>
        <authorList>
            <person name="Kim Y.-O."/>
            <person name="Yoon J.-H."/>
        </authorList>
    </citation>
    <scope>NUCLEOTIDE SEQUENCE [LARGE SCALE GENOMIC DNA]</scope>
    <source>
        <strain evidence="2 3">MYP11</strain>
    </source>
</reference>
<accession>A0A4V3XKU8</accession>
<dbReference type="RefSeq" id="WP_136461256.1">
    <property type="nucleotide sequence ID" value="NZ_SRKY01000001.1"/>
</dbReference>
<comment type="caution">
    <text evidence="2">The sequence shown here is derived from an EMBL/GenBank/DDBJ whole genome shotgun (WGS) entry which is preliminary data.</text>
</comment>
<dbReference type="InterPro" id="IPR036425">
    <property type="entry name" value="MoaB/Mog-like_dom_sf"/>
</dbReference>
<feature type="domain" description="MoaB/Mog" evidence="1">
    <location>
        <begin position="189"/>
        <end position="285"/>
    </location>
</feature>
<protein>
    <submittedName>
        <fullName evidence="2">Molybdopterin biosynthesis protein</fullName>
    </submittedName>
</protein>
<dbReference type="InterPro" id="IPR001453">
    <property type="entry name" value="MoaB/Mog_dom"/>
</dbReference>
<evidence type="ECO:0000259" key="1">
    <source>
        <dbReference type="Pfam" id="PF00994"/>
    </source>
</evidence>
<sequence length="330" mass="33918">MKFGPVPLAQAEGAILAHSEHAGGRKIAKGTRLEQAHLDQLAAAGFAQVVVARLDPGDVHENTAALQLAQALVAGQGLRLSDAATGRVNLRAELPGVLEIDAAAIGALNHVHPGITVATVPQWGKLGPRGLAATIKIIPYAVPGGALDQACMAGAGALRLRAPVMRHATLIETRTGPDIPPEKGRQATEARLEFFGVTLAPRVVVPHEVDAVAAALAEAQGDLALILTGSATSDMADTAPEAVRRAGGQVHHYGMPVDPGNLLFLGEADGRPVVGLPGCARSAALNGADWVLERLICGVTVTPEDIMGMGVGGLLKDIPTRPVPRHLVDG</sequence>
<name>A0A4V3XKU8_9RHOB</name>
<dbReference type="AlphaFoldDB" id="A0A4V3XKU8"/>
<dbReference type="Proteomes" id="UP000306602">
    <property type="component" value="Unassembled WGS sequence"/>
</dbReference>
<dbReference type="UniPathway" id="UPA00344"/>
<dbReference type="Gene3D" id="3.40.980.10">
    <property type="entry name" value="MoaB/Mog-like domain"/>
    <property type="match status" value="1"/>
</dbReference>
<gene>
    <name evidence="2" type="ORF">E4Z66_01980</name>
</gene>
<dbReference type="CDD" id="cd03522">
    <property type="entry name" value="MoeA_like"/>
    <property type="match status" value="1"/>
</dbReference>
<evidence type="ECO:0000313" key="3">
    <source>
        <dbReference type="Proteomes" id="UP000306602"/>
    </source>
</evidence>